<dbReference type="GO" id="GO:0051321">
    <property type="term" value="P:meiotic cell cycle"/>
    <property type="evidence" value="ECO:0000318"/>
    <property type="project" value="GO_Central"/>
</dbReference>
<dbReference type="PANTHER" id="PTHR23273">
    <property type="entry name" value="REPLICATION FACTOR A 1, RFA1"/>
    <property type="match status" value="1"/>
</dbReference>
<dbReference type="STRING" id="3880.G7IXX1"/>
<evidence type="ECO:0000259" key="13">
    <source>
        <dbReference type="Pfam" id="PF04057"/>
    </source>
</evidence>
<evidence type="ECO:0000256" key="3">
    <source>
        <dbReference type="ARBA" id="ARBA00022705"/>
    </source>
</evidence>
<dbReference type="FunFam" id="2.40.50.140:FF:000041">
    <property type="entry name" value="Replication protein A subunit"/>
    <property type="match status" value="1"/>
</dbReference>
<dbReference type="InterPro" id="IPR013955">
    <property type="entry name" value="Rep_factor-A_C"/>
</dbReference>
<dbReference type="InterPro" id="IPR031657">
    <property type="entry name" value="REPA_OB_2"/>
</dbReference>
<evidence type="ECO:0000256" key="7">
    <source>
        <dbReference type="ARBA" id="ARBA00022833"/>
    </source>
</evidence>
<keyword evidence="5" id="KW-0227">DNA damage</keyword>
<comment type="subunit">
    <text evidence="12">Heterotrimer of RPA1, RPA2 and RPA3 (canonical replication protein A complex).</text>
</comment>
<evidence type="ECO:0000313" key="17">
    <source>
        <dbReference type="EnsemblPlants" id="AES70099"/>
    </source>
</evidence>
<evidence type="ECO:0000313" key="16">
    <source>
        <dbReference type="EMBL" id="AES70099.2"/>
    </source>
</evidence>
<reference evidence="16 18" key="2">
    <citation type="journal article" date="2014" name="BMC Genomics">
        <title>An improved genome release (version Mt4.0) for the model legume Medicago truncatula.</title>
        <authorList>
            <person name="Tang H."/>
            <person name="Krishnakumar V."/>
            <person name="Bidwell S."/>
            <person name="Rosen B."/>
            <person name="Chan A."/>
            <person name="Zhou S."/>
            <person name="Gentzbittel L."/>
            <person name="Childs K.L."/>
            <person name="Yandell M."/>
            <person name="Gundlach H."/>
            <person name="Mayer K.F."/>
            <person name="Schwartz D.C."/>
            <person name="Town C.D."/>
        </authorList>
    </citation>
    <scope>GENOME REANNOTATION</scope>
    <source>
        <strain evidence="17 18">cv. Jemalong A17</strain>
    </source>
</reference>
<dbReference type="Pfam" id="PF08646">
    <property type="entry name" value="Rep_fac-A_C"/>
    <property type="match status" value="1"/>
</dbReference>
<keyword evidence="3 12" id="KW-0235">DNA replication</keyword>
<dbReference type="FunFam" id="2.40.50.140:FF:000064">
    <property type="entry name" value="Replication protein A subunit"/>
    <property type="match status" value="1"/>
</dbReference>
<dbReference type="NCBIfam" id="TIGR00617">
    <property type="entry name" value="rpa1"/>
    <property type="match status" value="1"/>
</dbReference>
<dbReference type="InterPro" id="IPR012340">
    <property type="entry name" value="NA-bd_OB-fold"/>
</dbReference>
<evidence type="ECO:0000256" key="6">
    <source>
        <dbReference type="ARBA" id="ARBA00022771"/>
    </source>
</evidence>
<proteinExistence type="inferred from homology"/>
<evidence type="ECO:0000256" key="11">
    <source>
        <dbReference type="ARBA" id="ARBA00023242"/>
    </source>
</evidence>
<dbReference type="Pfam" id="PF04057">
    <property type="entry name" value="Rep-A_N"/>
    <property type="match status" value="1"/>
</dbReference>
<dbReference type="InterPro" id="IPR032675">
    <property type="entry name" value="LRR_dom_sf"/>
</dbReference>
<dbReference type="GO" id="GO:0043047">
    <property type="term" value="F:single-stranded telomeric DNA binding"/>
    <property type="evidence" value="ECO:0000318"/>
    <property type="project" value="GO_Central"/>
</dbReference>
<dbReference type="GO" id="GO:0000724">
    <property type="term" value="P:double-strand break repair via homologous recombination"/>
    <property type="evidence" value="ECO:0000318"/>
    <property type="project" value="GO_Central"/>
</dbReference>
<dbReference type="GO" id="GO:0005662">
    <property type="term" value="C:DNA replication factor A complex"/>
    <property type="evidence" value="ECO:0000318"/>
    <property type="project" value="GO_Central"/>
</dbReference>
<dbReference type="InterPro" id="IPR001611">
    <property type="entry name" value="Leu-rich_rpt"/>
</dbReference>
<keyword evidence="4 12" id="KW-0479">Metal-binding</keyword>
<evidence type="ECO:0000256" key="1">
    <source>
        <dbReference type="ARBA" id="ARBA00004123"/>
    </source>
</evidence>
<dbReference type="InterPro" id="IPR004591">
    <property type="entry name" value="Rfa1"/>
</dbReference>
<dbReference type="SUPFAM" id="SSF50249">
    <property type="entry name" value="Nucleic acid-binding proteins"/>
    <property type="match status" value="4"/>
</dbReference>
<keyword evidence="7 12" id="KW-0862">Zinc</keyword>
<keyword evidence="9" id="KW-0233">DNA recombination</keyword>
<dbReference type="SUPFAM" id="SSF52058">
    <property type="entry name" value="L domain-like"/>
    <property type="match status" value="1"/>
</dbReference>
<feature type="domain" description="Replication factor-A protein 1 N-terminal" evidence="13">
    <location>
        <begin position="5"/>
        <end position="102"/>
    </location>
</feature>
<evidence type="ECO:0000256" key="5">
    <source>
        <dbReference type="ARBA" id="ARBA00022763"/>
    </source>
</evidence>
<keyword evidence="10" id="KW-0234">DNA repair</keyword>
<dbReference type="Pfam" id="PF00560">
    <property type="entry name" value="LRR_1"/>
    <property type="match status" value="1"/>
</dbReference>
<dbReference type="GO" id="GO:0006260">
    <property type="term" value="P:DNA replication"/>
    <property type="evidence" value="ECO:0000318"/>
    <property type="project" value="GO_Central"/>
</dbReference>
<keyword evidence="18" id="KW-1185">Reference proteome</keyword>
<dbReference type="GO" id="GO:0006289">
    <property type="term" value="P:nucleotide-excision repair"/>
    <property type="evidence" value="ECO:0000318"/>
    <property type="project" value="GO_Central"/>
</dbReference>
<dbReference type="GO" id="GO:0008270">
    <property type="term" value="F:zinc ion binding"/>
    <property type="evidence" value="ECO:0007669"/>
    <property type="project" value="UniProtKB-KW"/>
</dbReference>
<dbReference type="PANTHER" id="PTHR23273:SF47">
    <property type="entry name" value="REPLICATION PROTEIN A 70 KDA DNA-BINDING SUBUNIT A"/>
    <property type="match status" value="1"/>
</dbReference>
<sequence>MSIKLTENAIPAITSGDVDAKPLVQVISITLLVDSDDSLLRKYYLKLSDGVYSHSATIAAQLNDGVGTGRVKEGSIVKLLDYVCPTIVIRKIIIVHKMETIVLDSQIIGNPKSFVDPELPMVENEEPIPIAALHPYKGKWAIKARVTSKGHLRHYNSPEGYLKAFSFDVLDSDGGEVQVTCLNDVIDSFYEVIEVGKVYLISKAGLIPVGSKDLKHLKIDWEIMLNSNSTVELCPDEDGSIPMHKFSFRSISDIENIESNTILDVIGVVTSVNSSVLMSRENALEMRKRILNLKDNSGRSVELTLWGELCNREGQELKDIVDAGGFPVLAVKAGKVIEFRGKSINAIPISRLFVNPDFPEAQSLRLWFDQDGKDSASSSISKDISYGGPKNELRKTVSQIKDEGLGCTDKPDWITTRATISFMKTDVFCYTACPVMIGDRRCNKKVTRSGERCSKKVTKTVNTRWKCDTCNQEFDVCEYRYILQAQIVDHTGLTCVTAFNEAGEDIMGYSAKDLYVLKYEQEDDERFRDIIKSILFNQFVFRLKIQKELCGEEQKVKIIVVKADKVNYSAESKYMLDLISKFEILLLICFYDVSKWKLLLRWKVIVLRDNQFEGEIPPQLFNLSSLFHFDLANSYLLANNLFGEILLEIFLLIQIQAFNLSHNNLSRTILEMIKDMKNLESFDLSNNMFSGEISQSMTHLQSFDASSYIGNRELCRAPLKKCITKDENSKRTNPSMENEDGDSIRELLYLGIGVGFAINWYTIFLKKEDGGLEVRRIREFNMSLLQMVLEVNGGKKLLVYKVLVVRYGEEGGTIGNGGTLASVW</sequence>
<dbReference type="Pfam" id="PF16900">
    <property type="entry name" value="REPA_OB_2"/>
    <property type="match status" value="1"/>
</dbReference>
<dbReference type="InterPro" id="IPR047192">
    <property type="entry name" value="Euk_RPA1_DBD_C"/>
</dbReference>
<dbReference type="Proteomes" id="UP000002051">
    <property type="component" value="Chromosome 3"/>
</dbReference>
<dbReference type="CDD" id="cd04476">
    <property type="entry name" value="RPA1_DBD_C"/>
    <property type="match status" value="1"/>
</dbReference>
<keyword evidence="11 12" id="KW-0539">Nucleus</keyword>
<dbReference type="CDD" id="cd04475">
    <property type="entry name" value="RPA1_DBD_B"/>
    <property type="match status" value="1"/>
</dbReference>
<reference evidence="17" key="3">
    <citation type="submission" date="2015-04" db="UniProtKB">
        <authorList>
            <consortium name="EnsemblPlants"/>
        </authorList>
    </citation>
    <scope>IDENTIFICATION</scope>
    <source>
        <strain evidence="17">cv. Jemalong A17</strain>
    </source>
</reference>
<evidence type="ECO:0000256" key="10">
    <source>
        <dbReference type="ARBA" id="ARBA00023204"/>
    </source>
</evidence>
<dbReference type="PaxDb" id="3880-AES70099"/>
<organism evidence="16 18">
    <name type="scientific">Medicago truncatula</name>
    <name type="common">Barrel medic</name>
    <name type="synonym">Medicago tribuloides</name>
    <dbReference type="NCBI Taxonomy" id="3880"/>
    <lineage>
        <taxon>Eukaryota</taxon>
        <taxon>Viridiplantae</taxon>
        <taxon>Streptophyta</taxon>
        <taxon>Embryophyta</taxon>
        <taxon>Tracheophyta</taxon>
        <taxon>Spermatophyta</taxon>
        <taxon>Magnoliopsida</taxon>
        <taxon>eudicotyledons</taxon>
        <taxon>Gunneridae</taxon>
        <taxon>Pentapetalae</taxon>
        <taxon>rosids</taxon>
        <taxon>fabids</taxon>
        <taxon>Fabales</taxon>
        <taxon>Fabaceae</taxon>
        <taxon>Papilionoideae</taxon>
        <taxon>50 kb inversion clade</taxon>
        <taxon>NPAAA clade</taxon>
        <taxon>Hologalegina</taxon>
        <taxon>IRL clade</taxon>
        <taxon>Trifolieae</taxon>
        <taxon>Medicago</taxon>
    </lineage>
</organism>
<feature type="domain" description="Replication factor A C-terminal" evidence="14">
    <location>
        <begin position="413"/>
        <end position="575"/>
    </location>
</feature>
<evidence type="ECO:0000256" key="8">
    <source>
        <dbReference type="ARBA" id="ARBA00023125"/>
    </source>
</evidence>
<keyword evidence="6 12" id="KW-0863">Zinc-finger</keyword>
<name>G7IXX1_MEDTR</name>
<dbReference type="AlphaFoldDB" id="G7IXX1"/>
<comment type="similarity">
    <text evidence="2 12">Belongs to the replication factor A protein 1 family.</text>
</comment>
<evidence type="ECO:0000256" key="4">
    <source>
        <dbReference type="ARBA" id="ARBA00022723"/>
    </source>
</evidence>
<dbReference type="EnsemblPlants" id="AES70099">
    <property type="protein sequence ID" value="AES70099"/>
    <property type="gene ID" value="MTR_3g047950"/>
</dbReference>
<dbReference type="CDD" id="cd04474">
    <property type="entry name" value="RPA1_DBD_A"/>
    <property type="match status" value="1"/>
</dbReference>
<dbReference type="GO" id="GO:0007004">
    <property type="term" value="P:telomere maintenance via telomerase"/>
    <property type="evidence" value="ECO:0000318"/>
    <property type="project" value="GO_Central"/>
</dbReference>
<evidence type="ECO:0000259" key="15">
    <source>
        <dbReference type="Pfam" id="PF16900"/>
    </source>
</evidence>
<keyword evidence="8 12" id="KW-0238">DNA-binding</keyword>
<protein>
    <recommendedName>
        <fullName evidence="12">Replication protein A subunit</fullName>
    </recommendedName>
</protein>
<accession>G7IXX1</accession>
<evidence type="ECO:0000313" key="18">
    <source>
        <dbReference type="Proteomes" id="UP000002051"/>
    </source>
</evidence>
<reference evidence="16 18" key="1">
    <citation type="journal article" date="2011" name="Nature">
        <title>The Medicago genome provides insight into the evolution of rhizobial symbioses.</title>
        <authorList>
            <person name="Young N.D."/>
            <person name="Debelle F."/>
            <person name="Oldroyd G.E."/>
            <person name="Geurts R."/>
            <person name="Cannon S.B."/>
            <person name="Udvardi M.K."/>
            <person name="Benedito V.A."/>
            <person name="Mayer K.F."/>
            <person name="Gouzy J."/>
            <person name="Schoof H."/>
            <person name="Van de Peer Y."/>
            <person name="Proost S."/>
            <person name="Cook D.R."/>
            <person name="Meyers B.C."/>
            <person name="Spannagl M."/>
            <person name="Cheung F."/>
            <person name="De Mita S."/>
            <person name="Krishnakumar V."/>
            <person name="Gundlach H."/>
            <person name="Zhou S."/>
            <person name="Mudge J."/>
            <person name="Bharti A.K."/>
            <person name="Murray J.D."/>
            <person name="Naoumkina M.A."/>
            <person name="Rosen B."/>
            <person name="Silverstein K.A."/>
            <person name="Tang H."/>
            <person name="Rombauts S."/>
            <person name="Zhao P.X."/>
            <person name="Zhou P."/>
            <person name="Barbe V."/>
            <person name="Bardou P."/>
            <person name="Bechner M."/>
            <person name="Bellec A."/>
            <person name="Berger A."/>
            <person name="Berges H."/>
            <person name="Bidwell S."/>
            <person name="Bisseling T."/>
            <person name="Choisne N."/>
            <person name="Couloux A."/>
            <person name="Denny R."/>
            <person name="Deshpande S."/>
            <person name="Dai X."/>
            <person name="Doyle J.J."/>
            <person name="Dudez A.M."/>
            <person name="Farmer A.D."/>
            <person name="Fouteau S."/>
            <person name="Franken C."/>
            <person name="Gibelin C."/>
            <person name="Gish J."/>
            <person name="Goldstein S."/>
            <person name="Gonzalez A.J."/>
            <person name="Green P.J."/>
            <person name="Hallab A."/>
            <person name="Hartog M."/>
            <person name="Hua A."/>
            <person name="Humphray S.J."/>
            <person name="Jeong D.H."/>
            <person name="Jing Y."/>
            <person name="Jocker A."/>
            <person name="Kenton S.M."/>
            <person name="Kim D.J."/>
            <person name="Klee K."/>
            <person name="Lai H."/>
            <person name="Lang C."/>
            <person name="Lin S."/>
            <person name="Macmil S.L."/>
            <person name="Magdelenat G."/>
            <person name="Matthews L."/>
            <person name="McCorrison J."/>
            <person name="Monaghan E.L."/>
            <person name="Mun J.H."/>
            <person name="Najar F.Z."/>
            <person name="Nicholson C."/>
            <person name="Noirot C."/>
            <person name="O'Bleness M."/>
            <person name="Paule C.R."/>
            <person name="Poulain J."/>
            <person name="Prion F."/>
            <person name="Qin B."/>
            <person name="Qu C."/>
            <person name="Retzel E.F."/>
            <person name="Riddle C."/>
            <person name="Sallet E."/>
            <person name="Samain S."/>
            <person name="Samson N."/>
            <person name="Sanders I."/>
            <person name="Saurat O."/>
            <person name="Scarpelli C."/>
            <person name="Schiex T."/>
            <person name="Segurens B."/>
            <person name="Severin A.J."/>
            <person name="Sherrier D.J."/>
            <person name="Shi R."/>
            <person name="Sims S."/>
            <person name="Singer S.R."/>
            <person name="Sinharoy S."/>
            <person name="Sterck L."/>
            <person name="Viollet A."/>
            <person name="Wang B.B."/>
            <person name="Wang K."/>
            <person name="Wang M."/>
            <person name="Wang X."/>
            <person name="Warfsmann J."/>
            <person name="Weissenbach J."/>
            <person name="White D.D."/>
            <person name="White J.D."/>
            <person name="Wiley G.B."/>
            <person name="Wincker P."/>
            <person name="Xing Y."/>
            <person name="Yang L."/>
            <person name="Yao Z."/>
            <person name="Ying F."/>
            <person name="Zhai J."/>
            <person name="Zhou L."/>
            <person name="Zuber A."/>
            <person name="Denarie J."/>
            <person name="Dixon R.A."/>
            <person name="May G.D."/>
            <person name="Schwartz D.C."/>
            <person name="Rogers J."/>
            <person name="Quetier F."/>
            <person name="Town C.D."/>
            <person name="Roe B.A."/>
        </authorList>
    </citation>
    <scope>NUCLEOTIDE SEQUENCE [LARGE SCALE GENOMIC DNA]</scope>
    <source>
        <strain evidence="16">A17</strain>
        <strain evidence="17 18">cv. Jemalong A17</strain>
    </source>
</reference>
<comment type="function">
    <text evidence="12">Component of the replication protein A complex (RPA) required for DNA recombination, repair and replication. The activity of RPA is mediated by single-stranded DNA binding and protein interactions. Probably involved in repair of double-strand DNA breaks (DSBs) induced by genotoxic stresses.</text>
</comment>
<accession>A0A0C3VFF5</accession>
<dbReference type="eggNOG" id="KOG0851">
    <property type="taxonomic scope" value="Eukaryota"/>
</dbReference>
<evidence type="ECO:0000259" key="14">
    <source>
        <dbReference type="Pfam" id="PF08646"/>
    </source>
</evidence>
<dbReference type="InterPro" id="IPR007199">
    <property type="entry name" value="Rep_factor-A_N"/>
</dbReference>
<comment type="subcellular location">
    <subcellularLocation>
        <location evidence="1 12">Nucleus</location>
    </subcellularLocation>
</comment>
<evidence type="ECO:0000256" key="9">
    <source>
        <dbReference type="ARBA" id="ARBA00023172"/>
    </source>
</evidence>
<dbReference type="Gene3D" id="2.40.50.140">
    <property type="entry name" value="Nucleic acid-binding proteins"/>
    <property type="match status" value="4"/>
</dbReference>
<dbReference type="Gene3D" id="3.80.10.10">
    <property type="entry name" value="Ribonuclease Inhibitor"/>
    <property type="match status" value="1"/>
</dbReference>
<dbReference type="GO" id="GO:0003684">
    <property type="term" value="F:damaged DNA binding"/>
    <property type="evidence" value="ECO:0000318"/>
    <property type="project" value="GO_Central"/>
</dbReference>
<dbReference type="EMBL" id="CM001219">
    <property type="protein sequence ID" value="AES70099.2"/>
    <property type="molecule type" value="Genomic_DNA"/>
</dbReference>
<dbReference type="FunFam" id="2.40.50.140:FF:000090">
    <property type="entry name" value="Replication protein A subunit"/>
    <property type="match status" value="1"/>
</dbReference>
<dbReference type="HOGENOM" id="CLU_012393_2_1_1"/>
<feature type="domain" description="Replication protein A OB" evidence="15">
    <location>
        <begin position="251"/>
        <end position="355"/>
    </location>
</feature>
<evidence type="ECO:0000256" key="2">
    <source>
        <dbReference type="ARBA" id="ARBA00005690"/>
    </source>
</evidence>
<evidence type="ECO:0000256" key="12">
    <source>
        <dbReference type="RuleBase" id="RU364130"/>
    </source>
</evidence>
<gene>
    <name evidence="16" type="ordered locus">MTR_3g047950</name>
</gene>